<dbReference type="EMBL" id="FNCW01000006">
    <property type="protein sequence ID" value="SDG76445.1"/>
    <property type="molecule type" value="Genomic_DNA"/>
</dbReference>
<dbReference type="GO" id="GO:0032259">
    <property type="term" value="P:methylation"/>
    <property type="evidence" value="ECO:0007669"/>
    <property type="project" value="UniProtKB-KW"/>
</dbReference>
<organism evidence="2 3">
    <name type="scientific">Psychroflexus sediminis</name>
    <dbReference type="NCBI Taxonomy" id="470826"/>
    <lineage>
        <taxon>Bacteria</taxon>
        <taxon>Pseudomonadati</taxon>
        <taxon>Bacteroidota</taxon>
        <taxon>Flavobacteriia</taxon>
        <taxon>Flavobacteriales</taxon>
        <taxon>Flavobacteriaceae</taxon>
        <taxon>Psychroflexus</taxon>
    </lineage>
</organism>
<accession>A0A1G7WWZ6</accession>
<dbReference type="GO" id="GO:0008168">
    <property type="term" value="F:methyltransferase activity"/>
    <property type="evidence" value="ECO:0007669"/>
    <property type="project" value="UniProtKB-KW"/>
</dbReference>
<protein>
    <submittedName>
        <fullName evidence="2">Methyltransferase domain-containing protein</fullName>
    </submittedName>
</protein>
<keyword evidence="1" id="KW-0812">Transmembrane</keyword>
<keyword evidence="1" id="KW-0472">Membrane</keyword>
<evidence type="ECO:0000313" key="3">
    <source>
        <dbReference type="Proteomes" id="UP000199296"/>
    </source>
</evidence>
<dbReference type="CDD" id="cd02440">
    <property type="entry name" value="AdoMet_MTases"/>
    <property type="match status" value="1"/>
</dbReference>
<keyword evidence="2" id="KW-0489">Methyltransferase</keyword>
<dbReference type="AlphaFoldDB" id="A0A1G7WWZ6"/>
<dbReference type="PANTHER" id="PTHR43861">
    <property type="entry name" value="TRANS-ACONITATE 2-METHYLTRANSFERASE-RELATED"/>
    <property type="match status" value="1"/>
</dbReference>
<dbReference type="STRING" id="470826.SAMN04488027_106187"/>
<keyword evidence="1" id="KW-1133">Transmembrane helix</keyword>
<evidence type="ECO:0000313" key="2">
    <source>
        <dbReference type="EMBL" id="SDG76445.1"/>
    </source>
</evidence>
<evidence type="ECO:0000256" key="1">
    <source>
        <dbReference type="SAM" id="Phobius"/>
    </source>
</evidence>
<dbReference type="SUPFAM" id="SSF53335">
    <property type="entry name" value="S-adenosyl-L-methionine-dependent methyltransferases"/>
    <property type="match status" value="1"/>
</dbReference>
<dbReference type="OrthoDB" id="8773442at2"/>
<dbReference type="Pfam" id="PF13489">
    <property type="entry name" value="Methyltransf_23"/>
    <property type="match status" value="1"/>
</dbReference>
<keyword evidence="3" id="KW-1185">Reference proteome</keyword>
<reference evidence="2 3" key="1">
    <citation type="submission" date="2016-10" db="EMBL/GenBank/DDBJ databases">
        <authorList>
            <person name="de Groot N.N."/>
        </authorList>
    </citation>
    <scope>NUCLEOTIDE SEQUENCE [LARGE SCALE GENOMIC DNA]</scope>
    <source>
        <strain evidence="2 3">DSM 19803</strain>
    </source>
</reference>
<proteinExistence type="predicted"/>
<dbReference type="RefSeq" id="WP_093367917.1">
    <property type="nucleotide sequence ID" value="NZ_FNCW01000006.1"/>
</dbReference>
<sequence>MDYLNKKGKYYFNKRPEMLEFCPEDAKTILDVGCGQGAFAKQIKDKYHTETWGIEYMRSHGEKAEKILDKVFIGECEKFIDDLPNDYFDVIYFNDVLEHLIDPYMVLNKMKNKLTKKGRIISSIPNIRYHSALKSLVLKKDWKYEESGVMDHTHLRFFTKKSIKRMYEDLGFKIITHKGINKTGSLKPYLYNLFLFFSAFDIFFVQYATVVKK</sequence>
<dbReference type="Gene3D" id="3.40.50.150">
    <property type="entry name" value="Vaccinia Virus protein VP39"/>
    <property type="match status" value="1"/>
</dbReference>
<keyword evidence="2" id="KW-0808">Transferase</keyword>
<gene>
    <name evidence="2" type="ORF">SAMN04488027_106187</name>
</gene>
<dbReference type="InterPro" id="IPR029063">
    <property type="entry name" value="SAM-dependent_MTases_sf"/>
</dbReference>
<dbReference type="Proteomes" id="UP000199296">
    <property type="component" value="Unassembled WGS sequence"/>
</dbReference>
<name>A0A1G7WWZ6_9FLAO</name>
<feature type="transmembrane region" description="Helical" evidence="1">
    <location>
        <begin position="189"/>
        <end position="208"/>
    </location>
</feature>
<dbReference type="PANTHER" id="PTHR43861:SF6">
    <property type="entry name" value="METHYLTRANSFERASE TYPE 11"/>
    <property type="match status" value="1"/>
</dbReference>